<dbReference type="GO" id="GO:0004326">
    <property type="term" value="F:tetrahydrofolylpolyglutamate synthase activity"/>
    <property type="evidence" value="ECO:0007669"/>
    <property type="project" value="UniProtKB-EC"/>
</dbReference>
<dbReference type="Proteomes" id="UP001244443">
    <property type="component" value="Chromosome"/>
</dbReference>
<evidence type="ECO:0000256" key="8">
    <source>
        <dbReference type="ARBA" id="ARBA00019357"/>
    </source>
</evidence>
<dbReference type="AlphaFoldDB" id="A0AA51RAG9"/>
<dbReference type="GO" id="GO:0008841">
    <property type="term" value="F:dihydrofolate synthase activity"/>
    <property type="evidence" value="ECO:0007669"/>
    <property type="project" value="UniProtKB-EC"/>
</dbReference>
<gene>
    <name evidence="25" type="ORF">QYS48_33720</name>
</gene>
<comment type="catalytic activity">
    <reaction evidence="19">
        <text>10-formyltetrahydrofolyl-(gamma-L-Glu)(n) + L-glutamate + ATP = 10-formyltetrahydrofolyl-(gamma-L-Glu)(n+1) + ADP + phosphate + H(+)</text>
        <dbReference type="Rhea" id="RHEA:51904"/>
        <dbReference type="Rhea" id="RHEA-COMP:13088"/>
        <dbReference type="Rhea" id="RHEA-COMP:14300"/>
        <dbReference type="ChEBI" id="CHEBI:15378"/>
        <dbReference type="ChEBI" id="CHEBI:29985"/>
        <dbReference type="ChEBI" id="CHEBI:30616"/>
        <dbReference type="ChEBI" id="CHEBI:43474"/>
        <dbReference type="ChEBI" id="CHEBI:134413"/>
        <dbReference type="ChEBI" id="CHEBI:456216"/>
        <dbReference type="EC" id="6.3.2.17"/>
    </reaction>
</comment>
<dbReference type="PIRSF" id="PIRSF001563">
    <property type="entry name" value="Folylpolyglu_synth"/>
    <property type="match status" value="1"/>
</dbReference>
<evidence type="ECO:0000256" key="16">
    <source>
        <dbReference type="ARBA" id="ARBA00030592"/>
    </source>
</evidence>
<comment type="function">
    <text evidence="2">Functions in two distinct reactions of the de novo folate biosynthetic pathway. Catalyzes the addition of a glutamate residue to dihydropteroate (7,8-dihydropteroate or H2Pte) to form dihydrofolate (7,8-dihydrofolate monoglutamate or H2Pte-Glu). Also catalyzes successive additions of L-glutamate to tetrahydrofolate or 10-formyltetrahydrofolate or 5,10-methylenetetrahydrofolate, leading to folylpolyglutamate derivatives.</text>
</comment>
<evidence type="ECO:0000256" key="11">
    <source>
        <dbReference type="ARBA" id="ARBA00022741"/>
    </source>
</evidence>
<dbReference type="EC" id="6.3.2.17" evidence="7"/>
<keyword evidence="10" id="KW-0479">Metal-binding</keyword>
<evidence type="ECO:0000256" key="4">
    <source>
        <dbReference type="ARBA" id="ARBA00005150"/>
    </source>
</evidence>
<feature type="domain" description="Mur ligase central" evidence="24">
    <location>
        <begin position="52"/>
        <end position="270"/>
    </location>
</feature>
<keyword evidence="11 22" id="KW-0547">Nucleotide-binding</keyword>
<dbReference type="PANTHER" id="PTHR11136:SF0">
    <property type="entry name" value="DIHYDROFOLATE SYNTHETASE-RELATED"/>
    <property type="match status" value="1"/>
</dbReference>
<dbReference type="NCBIfam" id="TIGR01499">
    <property type="entry name" value="folC"/>
    <property type="match status" value="1"/>
</dbReference>
<dbReference type="FunFam" id="3.40.1190.10:FF:000011">
    <property type="entry name" value="Folylpolyglutamate synthase/dihydrofolate synthase"/>
    <property type="match status" value="1"/>
</dbReference>
<dbReference type="GO" id="GO:0005524">
    <property type="term" value="F:ATP binding"/>
    <property type="evidence" value="ECO:0007669"/>
    <property type="project" value="UniProtKB-KW"/>
</dbReference>
<sequence length="434" mass="49013">MMTYQEAEAFLFEQLPMFQRVGSAAYKKDLHNTIELLKYLNNPHEKTRYIHVAGTNGKGSTSSFIASALKEAGYKTGLYTSPHLKSFTERMRINGLSIPESRVIQYVEKFKPIIESLKPSFFELTTAMAFDYFAEEEVDIAVIEVGMGGRLDCTNIINPELSIITQIGLDHQQFLGDTVEEITKEKAGIIKEKTPIITSVNENELRLIIKSIADSKGAPYYDASKYYDISTIEETIPHWKCRANSLKNDLSIDFELGMSASYQLQNLKSVFTAIDILNEQNYGISEQHIKDGLKNVIVNSGIKGRWQRISNDYNKAKIIADTGHNYAAFEHLIKMIDKEEKEKLHFVFASVNDKKLDEVLSILPKNACYYFTQAKIPRALEALILKNKASEYDLLGERYSSIEEAYEAAKKNASDKDLIFVGGSTFAVAEIPEL</sequence>
<keyword evidence="12 22" id="KW-0067">ATP-binding</keyword>
<evidence type="ECO:0000256" key="12">
    <source>
        <dbReference type="ARBA" id="ARBA00022840"/>
    </source>
</evidence>
<feature type="domain" description="Mur ligase C-terminal" evidence="23">
    <location>
        <begin position="304"/>
        <end position="424"/>
    </location>
</feature>
<evidence type="ECO:0000256" key="17">
    <source>
        <dbReference type="ARBA" id="ARBA00032510"/>
    </source>
</evidence>
<dbReference type="RefSeq" id="WP_308356744.1">
    <property type="nucleotide sequence ID" value="NZ_CP129970.2"/>
</dbReference>
<evidence type="ECO:0000256" key="21">
    <source>
        <dbReference type="ARBA" id="ARBA00049161"/>
    </source>
</evidence>
<dbReference type="InterPro" id="IPR001645">
    <property type="entry name" value="Folylpolyglutamate_synth"/>
</dbReference>
<name>A0AA51RAG9_9BACT</name>
<dbReference type="Gene3D" id="3.90.190.20">
    <property type="entry name" value="Mur ligase, C-terminal domain"/>
    <property type="match status" value="1"/>
</dbReference>
<evidence type="ECO:0000259" key="24">
    <source>
        <dbReference type="Pfam" id="PF08245"/>
    </source>
</evidence>
<dbReference type="InterPro" id="IPR004101">
    <property type="entry name" value="Mur_ligase_C"/>
</dbReference>
<keyword evidence="9 22" id="KW-0436">Ligase</keyword>
<evidence type="ECO:0000256" key="18">
    <source>
        <dbReference type="ARBA" id="ARBA00047493"/>
    </source>
</evidence>
<dbReference type="PROSITE" id="PS01012">
    <property type="entry name" value="FOLYLPOLYGLU_SYNT_2"/>
    <property type="match status" value="1"/>
</dbReference>
<evidence type="ECO:0000256" key="9">
    <source>
        <dbReference type="ARBA" id="ARBA00022598"/>
    </source>
</evidence>
<evidence type="ECO:0000256" key="6">
    <source>
        <dbReference type="ARBA" id="ARBA00013023"/>
    </source>
</evidence>
<dbReference type="Pfam" id="PF02875">
    <property type="entry name" value="Mur_ligase_C"/>
    <property type="match status" value="1"/>
</dbReference>
<evidence type="ECO:0000256" key="1">
    <source>
        <dbReference type="ARBA" id="ARBA00001946"/>
    </source>
</evidence>
<evidence type="ECO:0000256" key="20">
    <source>
        <dbReference type="ARBA" id="ARBA00049035"/>
    </source>
</evidence>
<evidence type="ECO:0000256" key="15">
    <source>
        <dbReference type="ARBA" id="ARBA00030048"/>
    </source>
</evidence>
<dbReference type="Gene3D" id="3.40.1190.10">
    <property type="entry name" value="Mur-like, catalytic domain"/>
    <property type="match status" value="1"/>
</dbReference>
<evidence type="ECO:0000256" key="5">
    <source>
        <dbReference type="ARBA" id="ARBA00008276"/>
    </source>
</evidence>
<evidence type="ECO:0000313" key="26">
    <source>
        <dbReference type="Proteomes" id="UP001244443"/>
    </source>
</evidence>
<accession>A0AA51RAG9</accession>
<dbReference type="SUPFAM" id="SSF53244">
    <property type="entry name" value="MurD-like peptide ligases, peptide-binding domain"/>
    <property type="match status" value="1"/>
</dbReference>
<comment type="pathway">
    <text evidence="3">Cofactor biosynthesis; tetrahydrofolate biosynthesis; 7,8-dihydrofolate from 2-amino-4-hydroxy-6-hydroxymethyl-7,8-dihydropteridine diphosphate and 4-aminobenzoate: step 2/2.</text>
</comment>
<dbReference type="SUPFAM" id="SSF53623">
    <property type="entry name" value="MurD-like peptide ligases, catalytic domain"/>
    <property type="match status" value="1"/>
</dbReference>
<comment type="catalytic activity">
    <reaction evidence="18">
        <text>(6S)-5,6,7,8-tetrahydrofolyl-(gamma-L-Glu)(n) + L-glutamate + ATP = (6S)-5,6,7,8-tetrahydrofolyl-(gamma-L-Glu)(n+1) + ADP + phosphate + H(+)</text>
        <dbReference type="Rhea" id="RHEA:10580"/>
        <dbReference type="Rhea" id="RHEA-COMP:14738"/>
        <dbReference type="Rhea" id="RHEA-COMP:14740"/>
        <dbReference type="ChEBI" id="CHEBI:15378"/>
        <dbReference type="ChEBI" id="CHEBI:29985"/>
        <dbReference type="ChEBI" id="CHEBI:30616"/>
        <dbReference type="ChEBI" id="CHEBI:43474"/>
        <dbReference type="ChEBI" id="CHEBI:141005"/>
        <dbReference type="ChEBI" id="CHEBI:456216"/>
        <dbReference type="EC" id="6.3.2.17"/>
    </reaction>
</comment>
<dbReference type="InterPro" id="IPR018109">
    <property type="entry name" value="Folylpolyglutamate_synth_CS"/>
</dbReference>
<keyword evidence="26" id="KW-1185">Reference proteome</keyword>
<protein>
    <recommendedName>
        <fullName evidence="8">Dihydrofolate synthase/folylpolyglutamate synthase</fullName>
        <ecNumber evidence="6">6.3.2.12</ecNumber>
        <ecNumber evidence="7">6.3.2.17</ecNumber>
    </recommendedName>
    <alternativeName>
        <fullName evidence="17">Folylpoly-gamma-glutamate synthetase-dihydrofolate synthetase</fullName>
    </alternativeName>
    <alternativeName>
        <fullName evidence="15">Folylpolyglutamate synthetase</fullName>
    </alternativeName>
    <alternativeName>
        <fullName evidence="16">Tetrahydrofolylpolyglutamate synthase</fullName>
    </alternativeName>
</protein>
<evidence type="ECO:0000256" key="2">
    <source>
        <dbReference type="ARBA" id="ARBA00002714"/>
    </source>
</evidence>
<evidence type="ECO:0000256" key="14">
    <source>
        <dbReference type="ARBA" id="ARBA00022909"/>
    </source>
</evidence>
<comment type="similarity">
    <text evidence="5 22">Belongs to the folylpolyglutamate synthase family.</text>
</comment>
<proteinExistence type="inferred from homology"/>
<comment type="catalytic activity">
    <reaction evidence="21">
        <text>7,8-dihydropteroate + L-glutamate + ATP = 7,8-dihydrofolate + ADP + phosphate + H(+)</text>
        <dbReference type="Rhea" id="RHEA:23584"/>
        <dbReference type="ChEBI" id="CHEBI:15378"/>
        <dbReference type="ChEBI" id="CHEBI:17839"/>
        <dbReference type="ChEBI" id="CHEBI:29985"/>
        <dbReference type="ChEBI" id="CHEBI:30616"/>
        <dbReference type="ChEBI" id="CHEBI:43474"/>
        <dbReference type="ChEBI" id="CHEBI:57451"/>
        <dbReference type="ChEBI" id="CHEBI:456216"/>
        <dbReference type="EC" id="6.3.2.12"/>
    </reaction>
</comment>
<dbReference type="GO" id="GO:0005737">
    <property type="term" value="C:cytoplasm"/>
    <property type="evidence" value="ECO:0007669"/>
    <property type="project" value="TreeGrafter"/>
</dbReference>
<evidence type="ECO:0000256" key="7">
    <source>
        <dbReference type="ARBA" id="ARBA00013025"/>
    </source>
</evidence>
<keyword evidence="13" id="KW-0460">Magnesium</keyword>
<reference evidence="25" key="1">
    <citation type="submission" date="2023-08" db="EMBL/GenBank/DDBJ databases">
        <title>Comparative genomics and taxonomic characterization of three novel marine species of genus Marivirga.</title>
        <authorList>
            <person name="Muhammad N."/>
            <person name="Kim S.-G."/>
        </authorList>
    </citation>
    <scope>NUCLEOTIDE SEQUENCE [LARGE SCALE GENOMIC DNA]</scope>
    <source>
        <strain evidence="25">ABR2-2</strain>
    </source>
</reference>
<dbReference type="GO" id="GO:0046656">
    <property type="term" value="P:folic acid biosynthetic process"/>
    <property type="evidence" value="ECO:0007669"/>
    <property type="project" value="UniProtKB-KW"/>
</dbReference>
<evidence type="ECO:0000256" key="13">
    <source>
        <dbReference type="ARBA" id="ARBA00022842"/>
    </source>
</evidence>
<dbReference type="InterPro" id="IPR036565">
    <property type="entry name" value="Mur-like_cat_sf"/>
</dbReference>
<evidence type="ECO:0000256" key="19">
    <source>
        <dbReference type="ARBA" id="ARBA00047808"/>
    </source>
</evidence>
<dbReference type="Pfam" id="PF08245">
    <property type="entry name" value="Mur_ligase_M"/>
    <property type="match status" value="1"/>
</dbReference>
<evidence type="ECO:0000313" key="25">
    <source>
        <dbReference type="EMBL" id="WMN06788.1"/>
    </source>
</evidence>
<evidence type="ECO:0000256" key="3">
    <source>
        <dbReference type="ARBA" id="ARBA00004799"/>
    </source>
</evidence>
<evidence type="ECO:0000259" key="23">
    <source>
        <dbReference type="Pfam" id="PF02875"/>
    </source>
</evidence>
<keyword evidence="14" id="KW-0289">Folate biosynthesis</keyword>
<evidence type="ECO:0000256" key="10">
    <source>
        <dbReference type="ARBA" id="ARBA00022723"/>
    </source>
</evidence>
<organism evidence="25 26">
    <name type="scientific">Marivirga arenosa</name>
    <dbReference type="NCBI Taxonomy" id="3059076"/>
    <lineage>
        <taxon>Bacteria</taxon>
        <taxon>Pseudomonadati</taxon>
        <taxon>Bacteroidota</taxon>
        <taxon>Cytophagia</taxon>
        <taxon>Cytophagales</taxon>
        <taxon>Marivirgaceae</taxon>
        <taxon>Marivirga</taxon>
    </lineage>
</organism>
<dbReference type="InterPro" id="IPR036615">
    <property type="entry name" value="Mur_ligase_C_dom_sf"/>
</dbReference>
<dbReference type="PANTHER" id="PTHR11136">
    <property type="entry name" value="FOLYLPOLYGLUTAMATE SYNTHASE-RELATED"/>
    <property type="match status" value="1"/>
</dbReference>
<evidence type="ECO:0000256" key="22">
    <source>
        <dbReference type="PIRNR" id="PIRNR001563"/>
    </source>
</evidence>
<comment type="pathway">
    <text evidence="4">Cofactor biosynthesis; tetrahydrofolylpolyglutamate biosynthesis.</text>
</comment>
<dbReference type="EC" id="6.3.2.12" evidence="6"/>
<dbReference type="EMBL" id="CP129970">
    <property type="protein sequence ID" value="WMN06788.1"/>
    <property type="molecule type" value="Genomic_DNA"/>
</dbReference>
<dbReference type="InterPro" id="IPR013221">
    <property type="entry name" value="Mur_ligase_cen"/>
</dbReference>
<comment type="catalytic activity">
    <reaction evidence="20">
        <text>(6R)-5,10-methylenetetrahydrofolyl-(gamma-L-Glu)(n) + L-glutamate + ATP = (6R)-5,10-methylenetetrahydrofolyl-(gamma-L-Glu)(n+1) + ADP + phosphate + H(+)</text>
        <dbReference type="Rhea" id="RHEA:51912"/>
        <dbReference type="Rhea" id="RHEA-COMP:13257"/>
        <dbReference type="Rhea" id="RHEA-COMP:13258"/>
        <dbReference type="ChEBI" id="CHEBI:15378"/>
        <dbReference type="ChEBI" id="CHEBI:29985"/>
        <dbReference type="ChEBI" id="CHEBI:30616"/>
        <dbReference type="ChEBI" id="CHEBI:43474"/>
        <dbReference type="ChEBI" id="CHEBI:136572"/>
        <dbReference type="ChEBI" id="CHEBI:456216"/>
        <dbReference type="EC" id="6.3.2.17"/>
    </reaction>
</comment>
<dbReference type="GO" id="GO:0046872">
    <property type="term" value="F:metal ion binding"/>
    <property type="evidence" value="ECO:0007669"/>
    <property type="project" value="UniProtKB-KW"/>
</dbReference>
<comment type="cofactor">
    <cofactor evidence="1">
        <name>Mg(2+)</name>
        <dbReference type="ChEBI" id="CHEBI:18420"/>
    </cofactor>
</comment>